<keyword evidence="2" id="KW-1185">Reference proteome</keyword>
<dbReference type="EMBL" id="JAPFFF010000007">
    <property type="protein sequence ID" value="KAK8886277.1"/>
    <property type="molecule type" value="Genomic_DNA"/>
</dbReference>
<dbReference type="SUPFAM" id="SSF81901">
    <property type="entry name" value="HCP-like"/>
    <property type="match status" value="1"/>
</dbReference>
<dbReference type="InterPro" id="IPR011990">
    <property type="entry name" value="TPR-like_helical_dom_sf"/>
</dbReference>
<dbReference type="InterPro" id="IPR006597">
    <property type="entry name" value="Sel1-like"/>
</dbReference>
<comment type="caution">
    <text evidence="1">The sequence shown here is derived from an EMBL/GenBank/DDBJ whole genome shotgun (WGS) entry which is preliminary data.</text>
</comment>
<dbReference type="InterPro" id="IPR036770">
    <property type="entry name" value="Ankyrin_rpt-contain_sf"/>
</dbReference>
<evidence type="ECO:0000313" key="1">
    <source>
        <dbReference type="EMBL" id="KAK8886277.1"/>
    </source>
</evidence>
<dbReference type="SMART" id="SM00671">
    <property type="entry name" value="SEL1"/>
    <property type="match status" value="2"/>
</dbReference>
<name>A0ABR2K6Z4_9EUKA</name>
<evidence type="ECO:0008006" key="3">
    <source>
        <dbReference type="Google" id="ProtNLM"/>
    </source>
</evidence>
<dbReference type="SUPFAM" id="SSF48403">
    <property type="entry name" value="Ankyrin repeat"/>
    <property type="match status" value="1"/>
</dbReference>
<accession>A0ABR2K6Z4</accession>
<dbReference type="Proteomes" id="UP001470230">
    <property type="component" value="Unassembled WGS sequence"/>
</dbReference>
<dbReference type="Gene3D" id="1.25.40.10">
    <property type="entry name" value="Tetratricopeptide repeat domain"/>
    <property type="match status" value="1"/>
</dbReference>
<reference evidence="1 2" key="1">
    <citation type="submission" date="2024-04" db="EMBL/GenBank/DDBJ databases">
        <title>Tritrichomonas musculus Genome.</title>
        <authorList>
            <person name="Alves-Ferreira E."/>
            <person name="Grigg M."/>
            <person name="Lorenzi H."/>
            <person name="Galac M."/>
        </authorList>
    </citation>
    <scope>NUCLEOTIDE SEQUENCE [LARGE SCALE GENOMIC DNA]</scope>
    <source>
        <strain evidence="1 2">EAF2021</strain>
    </source>
</reference>
<organism evidence="1 2">
    <name type="scientific">Tritrichomonas musculus</name>
    <dbReference type="NCBI Taxonomy" id="1915356"/>
    <lineage>
        <taxon>Eukaryota</taxon>
        <taxon>Metamonada</taxon>
        <taxon>Parabasalia</taxon>
        <taxon>Tritrichomonadida</taxon>
        <taxon>Tritrichomonadidae</taxon>
        <taxon>Tritrichomonas</taxon>
    </lineage>
</organism>
<proteinExistence type="predicted"/>
<gene>
    <name evidence="1" type="ORF">M9Y10_041738</name>
</gene>
<evidence type="ECO:0000313" key="2">
    <source>
        <dbReference type="Proteomes" id="UP001470230"/>
    </source>
</evidence>
<sequence>MSYVDFIKESPSSFDEGKPIISFDDYNNLILEKKKERARECFILAKNLFFGNDMPVNKRKAAYNCKIAADLGDTEAAFNYALILYKGDGIAKNMRKAEDYLNNVYHENKDFSFGTFYGNDSELNKWLNEFKLKKYIDEKKEYYDQILRFIDDENDYDTLTNFLEKIDFTVSKYEFKLFFDLIISIANNHKRNPNFFNNISKIILYFKEHIKRTFTNFEVFDIFKSNKLILLFLFDNEIISVDKRIYIELIRIKESNGIGYCDFFFPEIKKYLEEDNNNFIDINELENKISNIINFEEKRRAGENDSYLCFLIRKDFVDQFELYTIHENISLSSHIRPSIFETNSFLNENSPTLLEYAAFFGSNKIIQYLLEKEIELTPSFWLYSIHNEHFESKSNLNYGELLAESIKCHNNGVANLIERKLAELDIEKQEIEEIKFLNILQFNNYSYFTFGVTKDCDLFNLFQYGYYQIVNFLFKIKDGEIKEYMVDQILNNLF</sequence>
<protein>
    <recommendedName>
        <fullName evidence="3">DUF3447 domain-containing protein</fullName>
    </recommendedName>
</protein>